<evidence type="ECO:0000313" key="3">
    <source>
        <dbReference type="Proteomes" id="UP000222542"/>
    </source>
</evidence>
<dbReference type="GO" id="GO:0010468">
    <property type="term" value="P:regulation of gene expression"/>
    <property type="evidence" value="ECO:0000318"/>
    <property type="project" value="GO_Central"/>
</dbReference>
<organism evidence="2 3">
    <name type="scientific">Capsicum annuum</name>
    <name type="common">Capsicum pepper</name>
    <dbReference type="NCBI Taxonomy" id="4072"/>
    <lineage>
        <taxon>Eukaryota</taxon>
        <taxon>Viridiplantae</taxon>
        <taxon>Streptophyta</taxon>
        <taxon>Embryophyta</taxon>
        <taxon>Tracheophyta</taxon>
        <taxon>Spermatophyta</taxon>
        <taxon>Magnoliopsida</taxon>
        <taxon>eudicotyledons</taxon>
        <taxon>Gunneridae</taxon>
        <taxon>Pentapetalae</taxon>
        <taxon>asterids</taxon>
        <taxon>lamiids</taxon>
        <taxon>Solanales</taxon>
        <taxon>Solanaceae</taxon>
        <taxon>Solanoideae</taxon>
        <taxon>Capsiceae</taxon>
        <taxon>Capsicum</taxon>
    </lineage>
</organism>
<sequence length="421" mass="47022">MSLESDNWKIACGVTRYNRVATLDATWNLTAMRWYRVGALEKDNCELGLWRDAPLSGRKDRDFIGNVGNISQLSDTDQRKLNPLELGMLVHGKMLWKLKAMTKVPCFGLGAFMMLVDARQASKGDASSFLHYRETALVFIKLVIVIKQLKLLNCDSALVPPQPGEKVVNYPTRPVDTTTDFEGTISLQPSQPALLTAKLLVLPDDPMWHGDLEQLAACFSCSTPTSHVEEEKELELVNHLLFYCGTFKQSWELYLNLCGVVRSLFLKLKQFVNVPRGIEPSVFRSIGYLVMAEDCKDPQAVLEDHPIMHFLASRESRRPFNSVWTTISRAQVSSGNAASGGMHGPHVMPTRSVPRPMQMVNMQRMQPQGMSAYNLASQAGMGAGMNPVNMPMQRGGAAQMRRKDPGMGMPGYPPQQKSRRF</sequence>
<dbReference type="GO" id="GO:0004693">
    <property type="term" value="F:cyclin-dependent protein serine/threonine kinase activity"/>
    <property type="evidence" value="ECO:0000318"/>
    <property type="project" value="GO_Central"/>
</dbReference>
<dbReference type="GO" id="GO:0005737">
    <property type="term" value="C:cytoplasm"/>
    <property type="evidence" value="ECO:0000318"/>
    <property type="project" value="GO_Central"/>
</dbReference>
<dbReference type="Gramene" id="PHT83674">
    <property type="protein sequence ID" value="PHT83674"/>
    <property type="gene ID" value="T459_12117"/>
</dbReference>
<keyword evidence="2" id="KW-0418">Kinase</keyword>
<feature type="region of interest" description="Disordered" evidence="1">
    <location>
        <begin position="395"/>
        <end position="421"/>
    </location>
</feature>
<dbReference type="GO" id="GO:0005634">
    <property type="term" value="C:nucleus"/>
    <property type="evidence" value="ECO:0000318"/>
    <property type="project" value="GO_Central"/>
</dbReference>
<keyword evidence="2" id="KW-0808">Transferase</keyword>
<gene>
    <name evidence="2" type="ORF">T459_12117</name>
</gene>
<dbReference type="GO" id="GO:0000307">
    <property type="term" value="C:cyclin-dependent protein kinase holoenzyme complex"/>
    <property type="evidence" value="ECO:0000318"/>
    <property type="project" value="GO_Central"/>
</dbReference>
<evidence type="ECO:0000256" key="1">
    <source>
        <dbReference type="SAM" id="MobiDB-lite"/>
    </source>
</evidence>
<protein>
    <submittedName>
        <fullName evidence="2">Cyclin-dependent kinase E-1</fullName>
    </submittedName>
</protein>
<keyword evidence="3" id="KW-1185">Reference proteome</keyword>
<dbReference type="AlphaFoldDB" id="A0A2G2ZP12"/>
<reference evidence="2 3" key="2">
    <citation type="journal article" date="2017" name="Genome Biol.">
        <title>New reference genome sequences of hot pepper reveal the massive evolution of plant disease-resistance genes by retroduplication.</title>
        <authorList>
            <person name="Kim S."/>
            <person name="Park J."/>
            <person name="Yeom S.I."/>
            <person name="Kim Y.M."/>
            <person name="Seo E."/>
            <person name="Kim K.T."/>
            <person name="Kim M.S."/>
            <person name="Lee J.M."/>
            <person name="Cheong K."/>
            <person name="Shin H.S."/>
            <person name="Kim S.B."/>
            <person name="Han K."/>
            <person name="Lee J."/>
            <person name="Park M."/>
            <person name="Lee H.A."/>
            <person name="Lee H.Y."/>
            <person name="Lee Y."/>
            <person name="Oh S."/>
            <person name="Lee J.H."/>
            <person name="Choi E."/>
            <person name="Choi E."/>
            <person name="Lee S.E."/>
            <person name="Jeon J."/>
            <person name="Kim H."/>
            <person name="Choi G."/>
            <person name="Song H."/>
            <person name="Lee J."/>
            <person name="Lee S.C."/>
            <person name="Kwon J.K."/>
            <person name="Lee H.Y."/>
            <person name="Koo N."/>
            <person name="Hong Y."/>
            <person name="Kim R.W."/>
            <person name="Kang W.H."/>
            <person name="Huh J.H."/>
            <person name="Kang B.C."/>
            <person name="Yang T.J."/>
            <person name="Lee Y.H."/>
            <person name="Bennetzen J.L."/>
            <person name="Choi D."/>
        </authorList>
    </citation>
    <scope>NUCLEOTIDE SEQUENCE [LARGE SCALE GENOMIC DNA]</scope>
    <source>
        <strain evidence="3">cv. CM334</strain>
    </source>
</reference>
<dbReference type="GO" id="GO:0007165">
    <property type="term" value="P:signal transduction"/>
    <property type="evidence" value="ECO:0000318"/>
    <property type="project" value="GO_Central"/>
</dbReference>
<reference evidence="2 3" key="1">
    <citation type="journal article" date="2014" name="Nat. Genet.">
        <title>Genome sequence of the hot pepper provides insights into the evolution of pungency in Capsicum species.</title>
        <authorList>
            <person name="Kim S."/>
            <person name="Park M."/>
            <person name="Yeom S.I."/>
            <person name="Kim Y.M."/>
            <person name="Lee J.M."/>
            <person name="Lee H.A."/>
            <person name="Seo E."/>
            <person name="Choi J."/>
            <person name="Cheong K."/>
            <person name="Kim K.T."/>
            <person name="Jung K."/>
            <person name="Lee G.W."/>
            <person name="Oh S.K."/>
            <person name="Bae C."/>
            <person name="Kim S.B."/>
            <person name="Lee H.Y."/>
            <person name="Kim S.Y."/>
            <person name="Kim M.S."/>
            <person name="Kang B.C."/>
            <person name="Jo Y.D."/>
            <person name="Yang H.B."/>
            <person name="Jeong H.J."/>
            <person name="Kang W.H."/>
            <person name="Kwon J.K."/>
            <person name="Shin C."/>
            <person name="Lim J.Y."/>
            <person name="Park J.H."/>
            <person name="Huh J.H."/>
            <person name="Kim J.S."/>
            <person name="Kim B.D."/>
            <person name="Cohen O."/>
            <person name="Paran I."/>
            <person name="Suh M.C."/>
            <person name="Lee S.B."/>
            <person name="Kim Y.K."/>
            <person name="Shin Y."/>
            <person name="Noh S.J."/>
            <person name="Park J."/>
            <person name="Seo Y.S."/>
            <person name="Kwon S.Y."/>
            <person name="Kim H.A."/>
            <person name="Park J.M."/>
            <person name="Kim H.J."/>
            <person name="Choi S.B."/>
            <person name="Bosland P.W."/>
            <person name="Reeves G."/>
            <person name="Jo S.H."/>
            <person name="Lee B.W."/>
            <person name="Cho H.T."/>
            <person name="Choi H.S."/>
            <person name="Lee M.S."/>
            <person name="Yu Y."/>
            <person name="Do Choi Y."/>
            <person name="Park B.S."/>
            <person name="van Deynze A."/>
            <person name="Ashrafi H."/>
            <person name="Hill T."/>
            <person name="Kim W.T."/>
            <person name="Pai H.S."/>
            <person name="Ahn H.K."/>
            <person name="Yeam I."/>
            <person name="Giovannoni J.J."/>
            <person name="Rose J.K."/>
            <person name="Sorensen I."/>
            <person name="Lee S.J."/>
            <person name="Kim R.W."/>
            <person name="Choi I.Y."/>
            <person name="Choi B.S."/>
            <person name="Lim J.S."/>
            <person name="Lee Y.H."/>
            <person name="Choi D."/>
        </authorList>
    </citation>
    <scope>NUCLEOTIDE SEQUENCE [LARGE SCALE GENOMIC DNA]</scope>
    <source>
        <strain evidence="3">cv. CM334</strain>
    </source>
</reference>
<name>A0A2G2ZP12_CAPAN</name>
<proteinExistence type="predicted"/>
<dbReference type="GO" id="GO:0010389">
    <property type="term" value="P:regulation of G2/M transition of mitotic cell cycle"/>
    <property type="evidence" value="ECO:0000318"/>
    <property type="project" value="GO_Central"/>
</dbReference>
<dbReference type="GO" id="GO:0051445">
    <property type="term" value="P:regulation of meiotic cell cycle"/>
    <property type="evidence" value="ECO:0000318"/>
    <property type="project" value="GO_Central"/>
</dbReference>
<dbReference type="STRING" id="4072.A0A2G2ZP12"/>
<evidence type="ECO:0000313" key="2">
    <source>
        <dbReference type="EMBL" id="PHT83674.1"/>
    </source>
</evidence>
<dbReference type="Proteomes" id="UP000222542">
    <property type="component" value="Unassembled WGS sequence"/>
</dbReference>
<dbReference type="GO" id="GO:0000082">
    <property type="term" value="P:G1/S transition of mitotic cell cycle"/>
    <property type="evidence" value="ECO:0000318"/>
    <property type="project" value="GO_Central"/>
</dbReference>
<dbReference type="GO" id="GO:0030332">
    <property type="term" value="F:cyclin binding"/>
    <property type="evidence" value="ECO:0000318"/>
    <property type="project" value="GO_Central"/>
</dbReference>
<dbReference type="EMBL" id="AYRZ02000004">
    <property type="protein sequence ID" value="PHT83674.1"/>
    <property type="molecule type" value="Genomic_DNA"/>
</dbReference>
<comment type="caution">
    <text evidence="2">The sequence shown here is derived from an EMBL/GenBank/DDBJ whole genome shotgun (WGS) entry which is preliminary data.</text>
</comment>
<accession>A0A2G2ZP12</accession>